<evidence type="ECO:0000313" key="12">
    <source>
        <dbReference type="Proteomes" id="UP001500655"/>
    </source>
</evidence>
<evidence type="ECO:0000259" key="10">
    <source>
        <dbReference type="Pfam" id="PF07730"/>
    </source>
</evidence>
<comment type="caution">
    <text evidence="11">The sequence shown here is derived from an EMBL/GenBank/DDBJ whole genome shotgun (WGS) entry which is preliminary data.</text>
</comment>
<feature type="domain" description="Signal transduction histidine kinase subgroup 3 dimerisation and phosphoacceptor" evidence="10">
    <location>
        <begin position="225"/>
        <end position="284"/>
    </location>
</feature>
<keyword evidence="7" id="KW-0067">ATP-binding</keyword>
<evidence type="ECO:0000256" key="2">
    <source>
        <dbReference type="ARBA" id="ARBA00012438"/>
    </source>
</evidence>
<dbReference type="EMBL" id="BAAALS010000004">
    <property type="protein sequence ID" value="GAA1741896.1"/>
    <property type="molecule type" value="Genomic_DNA"/>
</dbReference>
<comment type="catalytic activity">
    <reaction evidence="1">
        <text>ATP + protein L-histidine = ADP + protein N-phospho-L-histidine.</text>
        <dbReference type="EC" id="2.7.13.3"/>
    </reaction>
</comment>
<sequence length="428" mass="45612">MVPLRGHTPTHLDDPMSETGWRPWLPEAIAAFVVLVVGFTEAAMFWAMTDGGHAAGFAQALVVAGAVGMCRRAPGAALGLVWALGLFHVLSHAPIMLSEFALTAVFFGGARWGRPLTVVSSALSVPLAVVVAFVLHEGRVFSLYLLLTGARPGGMLRAESTTPLILSLIGLLVVAAPWPAGLVMRSLDRASTSRASMLAAEETAAGALRETEHAREVAHLRDQQTRLARDVHDVVGHSLAVILAQAESGQYLDDTGKLKRAMQTIATTARSSLQDVRQVLSTTQDATTGRDDADRLDDLIVGARGSGHEIVASELGTPRPLPREAAAVAYRVFQEMLTNAIKHGRRDQPITAERHWPPPQPAGGVTDTLRIEVTNMADAAGDDSAGRGLDGMRRRLEAIGGHLDVRRREQTAGISFTVTAFVPVRNGA</sequence>
<feature type="transmembrane region" description="Helical" evidence="9">
    <location>
        <begin position="28"/>
        <end position="48"/>
    </location>
</feature>
<dbReference type="InterPro" id="IPR050482">
    <property type="entry name" value="Sensor_HK_TwoCompSys"/>
</dbReference>
<evidence type="ECO:0000256" key="3">
    <source>
        <dbReference type="ARBA" id="ARBA00022553"/>
    </source>
</evidence>
<keyword evidence="8" id="KW-0902">Two-component regulatory system</keyword>
<keyword evidence="6" id="KW-0418">Kinase</keyword>
<dbReference type="Pfam" id="PF07730">
    <property type="entry name" value="HisKA_3"/>
    <property type="match status" value="1"/>
</dbReference>
<dbReference type="PANTHER" id="PTHR24421">
    <property type="entry name" value="NITRATE/NITRITE SENSOR PROTEIN NARX-RELATED"/>
    <property type="match status" value="1"/>
</dbReference>
<evidence type="ECO:0000313" key="11">
    <source>
        <dbReference type="EMBL" id="GAA1741896.1"/>
    </source>
</evidence>
<evidence type="ECO:0000256" key="6">
    <source>
        <dbReference type="ARBA" id="ARBA00022777"/>
    </source>
</evidence>
<organism evidence="11 12">
    <name type="scientific">Luedemannella helvata</name>
    <dbReference type="NCBI Taxonomy" id="349315"/>
    <lineage>
        <taxon>Bacteria</taxon>
        <taxon>Bacillati</taxon>
        <taxon>Actinomycetota</taxon>
        <taxon>Actinomycetes</taxon>
        <taxon>Micromonosporales</taxon>
        <taxon>Micromonosporaceae</taxon>
        <taxon>Luedemannella</taxon>
    </lineage>
</organism>
<name>A0ABP4VYJ5_9ACTN</name>
<accession>A0ABP4VYJ5</accession>
<dbReference type="Proteomes" id="UP001500655">
    <property type="component" value="Unassembled WGS sequence"/>
</dbReference>
<evidence type="ECO:0000256" key="7">
    <source>
        <dbReference type="ARBA" id="ARBA00022840"/>
    </source>
</evidence>
<keyword evidence="12" id="KW-1185">Reference proteome</keyword>
<dbReference type="Gene3D" id="3.30.565.10">
    <property type="entry name" value="Histidine kinase-like ATPase, C-terminal domain"/>
    <property type="match status" value="1"/>
</dbReference>
<evidence type="ECO:0000256" key="9">
    <source>
        <dbReference type="SAM" id="Phobius"/>
    </source>
</evidence>
<dbReference type="InterPro" id="IPR036890">
    <property type="entry name" value="HATPase_C_sf"/>
</dbReference>
<keyword evidence="9" id="KW-0812">Transmembrane</keyword>
<feature type="transmembrane region" description="Helical" evidence="9">
    <location>
        <begin position="116"/>
        <end position="135"/>
    </location>
</feature>
<feature type="transmembrane region" description="Helical" evidence="9">
    <location>
        <begin position="164"/>
        <end position="184"/>
    </location>
</feature>
<evidence type="ECO:0000256" key="8">
    <source>
        <dbReference type="ARBA" id="ARBA00023012"/>
    </source>
</evidence>
<evidence type="ECO:0000256" key="1">
    <source>
        <dbReference type="ARBA" id="ARBA00000085"/>
    </source>
</evidence>
<keyword evidence="5" id="KW-0547">Nucleotide-binding</keyword>
<dbReference type="Gene3D" id="1.20.5.1930">
    <property type="match status" value="1"/>
</dbReference>
<reference evidence="12" key="1">
    <citation type="journal article" date="2019" name="Int. J. Syst. Evol. Microbiol.">
        <title>The Global Catalogue of Microorganisms (GCM) 10K type strain sequencing project: providing services to taxonomists for standard genome sequencing and annotation.</title>
        <authorList>
            <consortium name="The Broad Institute Genomics Platform"/>
            <consortium name="The Broad Institute Genome Sequencing Center for Infectious Disease"/>
            <person name="Wu L."/>
            <person name="Ma J."/>
        </authorList>
    </citation>
    <scope>NUCLEOTIDE SEQUENCE [LARGE SCALE GENOMIC DNA]</scope>
    <source>
        <strain evidence="12">JCM 13249</strain>
    </source>
</reference>
<dbReference type="EC" id="2.7.13.3" evidence="2"/>
<proteinExistence type="predicted"/>
<keyword evidence="3" id="KW-0597">Phosphoprotein</keyword>
<evidence type="ECO:0000256" key="5">
    <source>
        <dbReference type="ARBA" id="ARBA00022741"/>
    </source>
</evidence>
<keyword evidence="9" id="KW-1133">Transmembrane helix</keyword>
<evidence type="ECO:0000256" key="4">
    <source>
        <dbReference type="ARBA" id="ARBA00022679"/>
    </source>
</evidence>
<dbReference type="PANTHER" id="PTHR24421:SF10">
    <property type="entry name" value="NITRATE_NITRITE SENSOR PROTEIN NARQ"/>
    <property type="match status" value="1"/>
</dbReference>
<gene>
    <name evidence="11" type="ORF">GCM10009681_10840</name>
</gene>
<dbReference type="SUPFAM" id="SSF55874">
    <property type="entry name" value="ATPase domain of HSP90 chaperone/DNA topoisomerase II/histidine kinase"/>
    <property type="match status" value="1"/>
</dbReference>
<keyword evidence="4" id="KW-0808">Transferase</keyword>
<keyword evidence="9" id="KW-0472">Membrane</keyword>
<protein>
    <recommendedName>
        <fullName evidence="2">histidine kinase</fullName>
        <ecNumber evidence="2">2.7.13.3</ecNumber>
    </recommendedName>
</protein>
<dbReference type="InterPro" id="IPR011712">
    <property type="entry name" value="Sig_transdc_His_kin_sub3_dim/P"/>
</dbReference>